<sequence>MKNFVNSLTTYMALSPDMVARHRVNQRLRSRPCLTAEQWFIRYWTPPALPRALPKPLIDFAYQQLQAYSGLEIGRVQPADHLVDDLAFPAVCWFDWSITLCEDFYETFGLDISETFDETQLFTFADLIGFLAQQLNAQAMEA</sequence>
<protein>
    <submittedName>
        <fullName evidence="1">Uncharacterized protein</fullName>
    </submittedName>
</protein>
<dbReference type="Proteomes" id="UP000249081">
    <property type="component" value="Unassembled WGS sequence"/>
</dbReference>
<dbReference type="AlphaFoldDB" id="A0A2W4WBM8"/>
<reference evidence="1 2" key="2">
    <citation type="submission" date="2018-06" db="EMBL/GenBank/DDBJ databases">
        <title>Metagenomic assembly of (sub)arctic Cyanobacteria and their associated microbiome from non-axenic cultures.</title>
        <authorList>
            <person name="Baurain D."/>
        </authorList>
    </citation>
    <scope>NUCLEOTIDE SEQUENCE [LARGE SCALE GENOMIC DNA]</scope>
    <source>
        <strain evidence="1">ULC041bin1</strain>
    </source>
</reference>
<evidence type="ECO:0000313" key="1">
    <source>
        <dbReference type="EMBL" id="PZO41850.1"/>
    </source>
</evidence>
<accession>A0A2W4WBM8</accession>
<proteinExistence type="predicted"/>
<organism evidence="1 2">
    <name type="scientific">Shackletoniella antarctica</name>
    <dbReference type="NCBI Taxonomy" id="268115"/>
    <lineage>
        <taxon>Bacteria</taxon>
        <taxon>Bacillati</taxon>
        <taxon>Cyanobacteriota</taxon>
        <taxon>Cyanophyceae</taxon>
        <taxon>Oculatellales</taxon>
        <taxon>Oculatellaceae</taxon>
        <taxon>Shackletoniella</taxon>
    </lineage>
</organism>
<dbReference type="EMBL" id="QBMN01000057">
    <property type="protein sequence ID" value="PZO41850.1"/>
    <property type="molecule type" value="Genomic_DNA"/>
</dbReference>
<name>A0A2W4WBM8_9CYAN</name>
<comment type="caution">
    <text evidence="1">The sequence shown here is derived from an EMBL/GenBank/DDBJ whole genome shotgun (WGS) entry which is preliminary data.</text>
</comment>
<evidence type="ECO:0000313" key="2">
    <source>
        <dbReference type="Proteomes" id="UP000249081"/>
    </source>
</evidence>
<reference evidence="2" key="1">
    <citation type="submission" date="2018-04" db="EMBL/GenBank/DDBJ databases">
        <authorList>
            <person name="Cornet L."/>
        </authorList>
    </citation>
    <scope>NUCLEOTIDE SEQUENCE [LARGE SCALE GENOMIC DNA]</scope>
</reference>
<gene>
    <name evidence="1" type="ORF">DCF17_09965</name>
</gene>